<sequence length="103" mass="11776">MNLLQAGTSNIVFNDFPQFSKGDRYILFLQKTTETPNTDYFIKGAISGVYRVDDENTITKIVLPDETLEDIELAQIQSDSEIEQQVLDKKLFEDLVEKEGELN</sequence>
<dbReference type="RefSeq" id="WP_144560192.1">
    <property type="nucleotide sequence ID" value="NZ_CP042163.1"/>
</dbReference>
<proteinExistence type="predicted"/>
<evidence type="ECO:0000313" key="1">
    <source>
        <dbReference type="EMBL" id="MED4128160.1"/>
    </source>
</evidence>
<accession>A0ABU6NLR0</accession>
<organism evidence="1 2">
    <name type="scientific">Shouchella miscanthi</name>
    <dbReference type="NCBI Taxonomy" id="2598861"/>
    <lineage>
        <taxon>Bacteria</taxon>
        <taxon>Bacillati</taxon>
        <taxon>Bacillota</taxon>
        <taxon>Bacilli</taxon>
        <taxon>Bacillales</taxon>
        <taxon>Bacillaceae</taxon>
        <taxon>Shouchella</taxon>
    </lineage>
</organism>
<dbReference type="EMBL" id="JAROAS010000013">
    <property type="protein sequence ID" value="MED4128160.1"/>
    <property type="molecule type" value="Genomic_DNA"/>
</dbReference>
<name>A0ABU6NLR0_9BACI</name>
<protein>
    <submittedName>
        <fullName evidence="1">Uncharacterized protein</fullName>
    </submittedName>
</protein>
<dbReference type="Proteomes" id="UP001341820">
    <property type="component" value="Unassembled WGS sequence"/>
</dbReference>
<keyword evidence="2" id="KW-1185">Reference proteome</keyword>
<reference evidence="1 2" key="1">
    <citation type="submission" date="2023-03" db="EMBL/GenBank/DDBJ databases">
        <title>Bacillus Genome Sequencing.</title>
        <authorList>
            <person name="Dunlap C."/>
        </authorList>
    </citation>
    <scope>NUCLEOTIDE SEQUENCE [LARGE SCALE GENOMIC DNA]</scope>
    <source>
        <strain evidence="1 2">B-4107</strain>
    </source>
</reference>
<gene>
    <name evidence="1" type="ORF">P5F74_08480</name>
</gene>
<evidence type="ECO:0000313" key="2">
    <source>
        <dbReference type="Proteomes" id="UP001341820"/>
    </source>
</evidence>
<comment type="caution">
    <text evidence="1">The sequence shown here is derived from an EMBL/GenBank/DDBJ whole genome shotgun (WGS) entry which is preliminary data.</text>
</comment>